<dbReference type="PANTHER" id="PTHR12526">
    <property type="entry name" value="GLYCOSYLTRANSFERASE"/>
    <property type="match status" value="1"/>
</dbReference>
<feature type="domain" description="Glycosyltransferase subfamily 4-like N-terminal" evidence="2">
    <location>
        <begin position="77"/>
        <end position="203"/>
    </location>
</feature>
<accession>A0ABN6TKT8</accession>
<dbReference type="InterPro" id="IPR001296">
    <property type="entry name" value="Glyco_trans_1"/>
</dbReference>
<dbReference type="Proteomes" id="UP001163336">
    <property type="component" value="Chromosome"/>
</dbReference>
<dbReference type="CDD" id="cd03798">
    <property type="entry name" value="GT4_WlbH-like"/>
    <property type="match status" value="1"/>
</dbReference>
<protein>
    <submittedName>
        <fullName evidence="3">Glycosyl transferase family 1</fullName>
    </submittedName>
</protein>
<keyword evidence="4" id="KW-1185">Reference proteome</keyword>
<proteinExistence type="predicted"/>
<dbReference type="SUPFAM" id="SSF53756">
    <property type="entry name" value="UDP-Glycosyltransferase/glycogen phosphorylase"/>
    <property type="match status" value="1"/>
</dbReference>
<dbReference type="EMBL" id="AP026966">
    <property type="protein sequence ID" value="BDT60604.1"/>
    <property type="molecule type" value="Genomic_DNA"/>
</dbReference>
<gene>
    <name evidence="3" type="ORF">MasN3_40980</name>
</gene>
<keyword evidence="3" id="KW-0808">Transferase</keyword>
<name>A0ABN6TKT8_9BURK</name>
<sequence>MRIMRILTFSTLFPNSAKPHHGIFTETTLRHQLATGEVEAKVVAPIPWFPFPSQRFGEYGTFAMAPFLETRVGTEVYHPRYVVIPKLGANLTPMSLALATRGVMGKLLDEGFDFDVIDAHYFYPDGVAAVLLGKYFNKPVIISALGTDINLIMRRRIPRAMIHWAGKHAAAMITVCDALRNEMLRSGMDPSRITTLRNGVDLDLFRPVDRAAARDALGLRHFTLLSVGHLDPRKGHAHVISALPGIPDARLVIVGSGPDHKRLVSLARAKGVADRVVFAGAMTQERLCDYYSAVDALVLASSREGWANVLLEAMACGTRVIASNVWGTPEVVREPAAGVLMTINSAQGVIDGVRELRSRSPEPRLTRAYAEQFSWDETTRGQLRLFRLATRAVHPEKISQPVPAHASDGHGLDH</sequence>
<dbReference type="GO" id="GO:0016740">
    <property type="term" value="F:transferase activity"/>
    <property type="evidence" value="ECO:0007669"/>
    <property type="project" value="UniProtKB-KW"/>
</dbReference>
<evidence type="ECO:0000259" key="2">
    <source>
        <dbReference type="Pfam" id="PF13439"/>
    </source>
</evidence>
<evidence type="ECO:0000313" key="4">
    <source>
        <dbReference type="Proteomes" id="UP001163336"/>
    </source>
</evidence>
<feature type="domain" description="Glycosyl transferase family 1" evidence="1">
    <location>
        <begin position="221"/>
        <end position="370"/>
    </location>
</feature>
<reference evidence="3" key="1">
    <citation type="submission" date="2022-11" db="EMBL/GenBank/DDBJ databases">
        <title>Isolation and characterization of PLA-degrading bacterium Massilia sp. from Antarctic soil.</title>
        <authorList>
            <person name="Sato K."/>
            <person name="Gomez-Fuentes C."/>
            <person name="Ahmad S.A."/>
            <person name="Zulkharnain A."/>
        </authorList>
    </citation>
    <scope>NUCLEOTIDE SEQUENCE</scope>
    <source>
        <strain evidence="3">N-3</strain>
    </source>
</reference>
<dbReference type="Pfam" id="PF00534">
    <property type="entry name" value="Glycos_transf_1"/>
    <property type="match status" value="1"/>
</dbReference>
<dbReference type="InterPro" id="IPR028098">
    <property type="entry name" value="Glyco_trans_4-like_N"/>
</dbReference>
<organism evidence="3 4">
    <name type="scientific">Massilia varians</name>
    <dbReference type="NCBI Taxonomy" id="457921"/>
    <lineage>
        <taxon>Bacteria</taxon>
        <taxon>Pseudomonadati</taxon>
        <taxon>Pseudomonadota</taxon>
        <taxon>Betaproteobacteria</taxon>
        <taxon>Burkholderiales</taxon>
        <taxon>Oxalobacteraceae</taxon>
        <taxon>Telluria group</taxon>
        <taxon>Massilia</taxon>
    </lineage>
</organism>
<dbReference type="Gene3D" id="3.40.50.2000">
    <property type="entry name" value="Glycogen Phosphorylase B"/>
    <property type="match status" value="2"/>
</dbReference>
<evidence type="ECO:0000259" key="1">
    <source>
        <dbReference type="Pfam" id="PF00534"/>
    </source>
</evidence>
<dbReference type="Pfam" id="PF13439">
    <property type="entry name" value="Glyco_transf_4"/>
    <property type="match status" value="1"/>
</dbReference>
<evidence type="ECO:0000313" key="3">
    <source>
        <dbReference type="EMBL" id="BDT60604.1"/>
    </source>
</evidence>